<evidence type="ECO:0000313" key="5">
    <source>
        <dbReference type="Proteomes" id="UP001221142"/>
    </source>
</evidence>
<keyword evidence="1" id="KW-0808">Transferase</keyword>
<feature type="transmembrane region" description="Helical" evidence="2">
    <location>
        <begin position="80"/>
        <end position="100"/>
    </location>
</feature>
<keyword evidence="2" id="KW-0472">Membrane</keyword>
<protein>
    <submittedName>
        <fullName evidence="4">Acyl-CoA N-acyltransferase</fullName>
    </submittedName>
</protein>
<dbReference type="SUPFAM" id="SSF55729">
    <property type="entry name" value="Acyl-CoA N-acyltransferases (Nat)"/>
    <property type="match status" value="1"/>
</dbReference>
<evidence type="ECO:0000313" key="4">
    <source>
        <dbReference type="EMBL" id="KAJ7628497.1"/>
    </source>
</evidence>
<sequence>MTSDNIYIRPYRPSDQPQVEKLLFEGFVTSKGSANYVARRRFLLKPPSLIAYFLIALGVGVGLGPVGGGIRDAWVGPRRTLGTLLLTAGVSLFGAVQYSIPRAISEYCREALASDMRDIESHYRAPSAFFVAAARRGGVEEEEEVVGYVGLDYVPEKDPTRAEVRRMIVSASYRRRGVAKTLIQALVAQAQSLRSNGADELRFLDLWLTEFQPAAQRLYEGLGWRVVRTERIGNALRGAITRHLRLDLCK</sequence>
<dbReference type="PANTHER" id="PTHR13947:SF37">
    <property type="entry name" value="LD18367P"/>
    <property type="match status" value="1"/>
</dbReference>
<dbReference type="Proteomes" id="UP001221142">
    <property type="component" value="Unassembled WGS sequence"/>
</dbReference>
<dbReference type="EMBL" id="JARKIF010000010">
    <property type="protein sequence ID" value="KAJ7628497.1"/>
    <property type="molecule type" value="Genomic_DNA"/>
</dbReference>
<feature type="transmembrane region" description="Helical" evidence="2">
    <location>
        <begin position="49"/>
        <end position="68"/>
    </location>
</feature>
<proteinExistence type="predicted"/>
<dbReference type="AlphaFoldDB" id="A0AAD7BR59"/>
<dbReference type="Pfam" id="PF00583">
    <property type="entry name" value="Acetyltransf_1"/>
    <property type="match status" value="1"/>
</dbReference>
<dbReference type="InterPro" id="IPR000182">
    <property type="entry name" value="GNAT_dom"/>
</dbReference>
<keyword evidence="2" id="KW-1133">Transmembrane helix</keyword>
<dbReference type="GO" id="GO:0008080">
    <property type="term" value="F:N-acetyltransferase activity"/>
    <property type="evidence" value="ECO:0007669"/>
    <property type="project" value="InterPro"/>
</dbReference>
<evidence type="ECO:0000259" key="3">
    <source>
        <dbReference type="PROSITE" id="PS51186"/>
    </source>
</evidence>
<keyword evidence="5" id="KW-1185">Reference proteome</keyword>
<dbReference type="PANTHER" id="PTHR13947">
    <property type="entry name" value="GNAT FAMILY N-ACETYLTRANSFERASE"/>
    <property type="match status" value="1"/>
</dbReference>
<dbReference type="PROSITE" id="PS51186">
    <property type="entry name" value="GNAT"/>
    <property type="match status" value="1"/>
</dbReference>
<organism evidence="4 5">
    <name type="scientific">Roridomyces roridus</name>
    <dbReference type="NCBI Taxonomy" id="1738132"/>
    <lineage>
        <taxon>Eukaryota</taxon>
        <taxon>Fungi</taxon>
        <taxon>Dikarya</taxon>
        <taxon>Basidiomycota</taxon>
        <taxon>Agaricomycotina</taxon>
        <taxon>Agaricomycetes</taxon>
        <taxon>Agaricomycetidae</taxon>
        <taxon>Agaricales</taxon>
        <taxon>Marasmiineae</taxon>
        <taxon>Mycenaceae</taxon>
        <taxon>Roridomyces</taxon>
    </lineage>
</organism>
<evidence type="ECO:0000256" key="2">
    <source>
        <dbReference type="SAM" id="Phobius"/>
    </source>
</evidence>
<accession>A0AAD7BR59</accession>
<dbReference type="InterPro" id="IPR016181">
    <property type="entry name" value="Acyl_CoA_acyltransferase"/>
</dbReference>
<dbReference type="CDD" id="cd04301">
    <property type="entry name" value="NAT_SF"/>
    <property type="match status" value="1"/>
</dbReference>
<feature type="domain" description="N-acetyltransferase" evidence="3">
    <location>
        <begin position="90"/>
        <end position="247"/>
    </location>
</feature>
<dbReference type="InterPro" id="IPR050769">
    <property type="entry name" value="NAT_camello-type"/>
</dbReference>
<comment type="caution">
    <text evidence="4">The sequence shown here is derived from an EMBL/GenBank/DDBJ whole genome shotgun (WGS) entry which is preliminary data.</text>
</comment>
<reference evidence="4" key="1">
    <citation type="submission" date="2023-03" db="EMBL/GenBank/DDBJ databases">
        <title>Massive genome expansion in bonnet fungi (Mycena s.s.) driven by repeated elements and novel gene families across ecological guilds.</title>
        <authorList>
            <consortium name="Lawrence Berkeley National Laboratory"/>
            <person name="Harder C.B."/>
            <person name="Miyauchi S."/>
            <person name="Viragh M."/>
            <person name="Kuo A."/>
            <person name="Thoen E."/>
            <person name="Andreopoulos B."/>
            <person name="Lu D."/>
            <person name="Skrede I."/>
            <person name="Drula E."/>
            <person name="Henrissat B."/>
            <person name="Morin E."/>
            <person name="Kohler A."/>
            <person name="Barry K."/>
            <person name="LaButti K."/>
            <person name="Morin E."/>
            <person name="Salamov A."/>
            <person name="Lipzen A."/>
            <person name="Mereny Z."/>
            <person name="Hegedus B."/>
            <person name="Baldrian P."/>
            <person name="Stursova M."/>
            <person name="Weitz H."/>
            <person name="Taylor A."/>
            <person name="Grigoriev I.V."/>
            <person name="Nagy L.G."/>
            <person name="Martin F."/>
            <person name="Kauserud H."/>
        </authorList>
    </citation>
    <scope>NUCLEOTIDE SEQUENCE</scope>
    <source>
        <strain evidence="4">9284</strain>
    </source>
</reference>
<dbReference type="Gene3D" id="3.40.630.30">
    <property type="match status" value="1"/>
</dbReference>
<evidence type="ECO:0000256" key="1">
    <source>
        <dbReference type="ARBA" id="ARBA00022679"/>
    </source>
</evidence>
<keyword evidence="2" id="KW-0812">Transmembrane</keyword>
<name>A0AAD7BR59_9AGAR</name>
<gene>
    <name evidence="4" type="ORF">FB45DRAFT_1028584</name>
</gene>